<evidence type="ECO:0008006" key="4">
    <source>
        <dbReference type="Google" id="ProtNLM"/>
    </source>
</evidence>
<evidence type="ECO:0000256" key="1">
    <source>
        <dbReference type="SAM" id="SignalP"/>
    </source>
</evidence>
<keyword evidence="1" id="KW-0732">Signal</keyword>
<dbReference type="Gene3D" id="3.40.50.410">
    <property type="entry name" value="von Willebrand factor, type A domain"/>
    <property type="match status" value="1"/>
</dbReference>
<comment type="caution">
    <text evidence="2">The sequence shown here is derived from an EMBL/GenBank/DDBJ whole genome shotgun (WGS) entry which is preliminary data.</text>
</comment>
<dbReference type="InterPro" id="IPR036465">
    <property type="entry name" value="vWFA_dom_sf"/>
</dbReference>
<sequence>MNLKSTLWLLVSLIESTFSTRWTWSDLRDKELQFHFPLQGRNARIDDGDLLVSTCYNLGGDRITGEYGYEFRRDPKYAIPTPSQTNIIIKNAPLGDAVVYQTAHSLLGSRDLRFRGNEYYLLRLMFALIERNSNDKTKKFRIRLYGVTTHFTLQTKVNIQNAAGYNKAQDLFFTLKLEKQNELKYKSKYITIAANNALLRFEPVVDQDDYLNGYCLIRFHHCSKYCHDPRQCNRLKGCIYDLKISHCVERIDMEKDCRSNGDNKADCIAAGCKFCCATSTCSMQISGDCMDTECGRLCQEKTKCMENTKPNSCDYDSIGNLCSDKISGCPAAPKLQIAFVVDASVDSAEHTKKVLAAFADLIESITELYGDPEFAVTSFADWERSVIGGTHDDQEGCYKLVQSLTTDSSRIEQADIRYLKTLNYTNGLTALAWTAADTRIGWKRGKIVEDDKGANRQLVRLMILVASHPFNEDFESEQENIPWGDRLVSLLDGINTCQQNKRVTLEFAFDVFAERDVAVIGIFENELDFWEDVEFPFFEKLDAFNSDPLDVLEVINSLVAKKANYNPECFRSCPLTPKLQIAFVVDASIDLNYENQTTWEGFQAALAFTDEIKEVYGDPEFAVTSFSNWGISVFNGLKENVHHNDENGCYTLVQNLTFDIGKVKRANINFLINTDFSNAGTALAWTAADTRIGWSKGNSLESKQNERRPLVRLMILFEHIYFQEDNGTRRNWDSWGNRRDTMLDAGINTCQLNKEATLSVIDDVLTKHNFEVLGLIDDRVIDQWNEQFQFPWFNAVFYSDTMNYNFLNIFHNAVAKKVEYSQECFRSCPPTPKLQIAFLVDASIAINYDNKTTEDAFHAVLNFTDDIKKVYGDPEFAVMSFTGYSRSVWDADIRLHNDDEGCYTLVQNLTLDIQKIKGANINFLPNPFSSNAGTALTWTAADTRIGWSKGDFFESEESEKRPIVRLMILIEHINYFEDNGTRKDWVAWGNRTDTIVDGVNTCQLNKEATLPVIYNVLSELDVVVMGLLDINVFYYWKKFGFPLFRPFHFIDRKHFDFMKHFNALVAEKINCNSNCFQ</sequence>
<name>A0ABP1S9Y4_9HEXA</name>
<proteinExistence type="predicted"/>
<keyword evidence="3" id="KW-1185">Reference proteome</keyword>
<dbReference type="EMBL" id="CAXLJM020000166">
    <property type="protein sequence ID" value="CAL8147748.1"/>
    <property type="molecule type" value="Genomic_DNA"/>
</dbReference>
<reference evidence="2 3" key="1">
    <citation type="submission" date="2024-08" db="EMBL/GenBank/DDBJ databases">
        <authorList>
            <person name="Cucini C."/>
            <person name="Frati F."/>
        </authorList>
    </citation>
    <scope>NUCLEOTIDE SEQUENCE [LARGE SCALE GENOMIC DNA]</scope>
</reference>
<feature type="chain" id="PRO_5045824183" description="VWFA domain-containing protein" evidence="1">
    <location>
        <begin position="20"/>
        <end position="1077"/>
    </location>
</feature>
<dbReference type="SUPFAM" id="SSF53300">
    <property type="entry name" value="vWA-like"/>
    <property type="match status" value="1"/>
</dbReference>
<dbReference type="Proteomes" id="UP001642540">
    <property type="component" value="Unassembled WGS sequence"/>
</dbReference>
<feature type="signal peptide" evidence="1">
    <location>
        <begin position="1"/>
        <end position="19"/>
    </location>
</feature>
<protein>
    <recommendedName>
        <fullName evidence="4">VWFA domain-containing protein</fullName>
    </recommendedName>
</protein>
<gene>
    <name evidence="2" type="ORF">ODALV1_LOCUS31226</name>
</gene>
<accession>A0ABP1S9Y4</accession>
<evidence type="ECO:0000313" key="3">
    <source>
        <dbReference type="Proteomes" id="UP001642540"/>
    </source>
</evidence>
<organism evidence="2 3">
    <name type="scientific">Orchesella dallaii</name>
    <dbReference type="NCBI Taxonomy" id="48710"/>
    <lineage>
        <taxon>Eukaryota</taxon>
        <taxon>Metazoa</taxon>
        <taxon>Ecdysozoa</taxon>
        <taxon>Arthropoda</taxon>
        <taxon>Hexapoda</taxon>
        <taxon>Collembola</taxon>
        <taxon>Entomobryomorpha</taxon>
        <taxon>Entomobryoidea</taxon>
        <taxon>Orchesellidae</taxon>
        <taxon>Orchesellinae</taxon>
        <taxon>Orchesella</taxon>
    </lineage>
</organism>
<evidence type="ECO:0000313" key="2">
    <source>
        <dbReference type="EMBL" id="CAL8147748.1"/>
    </source>
</evidence>